<accession>A0A6N7VSQ3</accession>
<dbReference type="RefSeq" id="WP_154545465.1">
    <property type="nucleotide sequence ID" value="NZ_VULO01000009.1"/>
</dbReference>
<evidence type="ECO:0000313" key="1">
    <source>
        <dbReference type="EMBL" id="MSS84809.1"/>
    </source>
</evidence>
<protein>
    <submittedName>
        <fullName evidence="1">Uncharacterized protein</fullName>
    </submittedName>
</protein>
<evidence type="ECO:0000313" key="2">
    <source>
        <dbReference type="Proteomes" id="UP000470875"/>
    </source>
</evidence>
<keyword evidence="2" id="KW-1185">Reference proteome</keyword>
<dbReference type="Proteomes" id="UP000470875">
    <property type="component" value="Unassembled WGS sequence"/>
</dbReference>
<name>A0A6N7VSQ3_9ACTO</name>
<organism evidence="1 2">
    <name type="scientific">Scrofimicrobium canadense</name>
    <dbReference type="NCBI Taxonomy" id="2652290"/>
    <lineage>
        <taxon>Bacteria</taxon>
        <taxon>Bacillati</taxon>
        <taxon>Actinomycetota</taxon>
        <taxon>Actinomycetes</taxon>
        <taxon>Actinomycetales</taxon>
        <taxon>Actinomycetaceae</taxon>
        <taxon>Scrofimicrobium</taxon>
    </lineage>
</organism>
<gene>
    <name evidence="1" type="ORF">FYJ24_08535</name>
</gene>
<dbReference type="AlphaFoldDB" id="A0A6N7VSQ3"/>
<sequence length="215" mass="23985">MVSKSVEPRQPNGMPEVYGVTQAGHHNTNIAHVEHVFMPMVIAPSATLSNTASGAARQLDPSCYHLFVIAGEDFSTDHFLVDPTRALTEATASELKQRYQHLQPDMLQELMNYPALFMAENGAMGRALDDQQAWFGIINSIRVQDNGIRIGFQKIQAIPQQALNDHSHYFAINAYSRISELNRTHWALKRVNLFEAFNDAGINYLPYAITQGGIS</sequence>
<comment type="caution">
    <text evidence="1">The sequence shown here is derived from an EMBL/GenBank/DDBJ whole genome shotgun (WGS) entry which is preliminary data.</text>
</comment>
<proteinExistence type="predicted"/>
<dbReference type="EMBL" id="VULO01000009">
    <property type="protein sequence ID" value="MSS84809.1"/>
    <property type="molecule type" value="Genomic_DNA"/>
</dbReference>
<reference evidence="1 2" key="1">
    <citation type="submission" date="2019-08" db="EMBL/GenBank/DDBJ databases">
        <title>In-depth cultivation of the pig gut microbiome towards novel bacterial diversity and tailored functional studies.</title>
        <authorList>
            <person name="Wylensek D."/>
            <person name="Hitch T.C.A."/>
            <person name="Clavel T."/>
        </authorList>
    </citation>
    <scope>NUCLEOTIDE SEQUENCE [LARGE SCALE GENOMIC DNA]</scope>
    <source>
        <strain evidence="1 2">WB03_NA08</strain>
    </source>
</reference>